<keyword evidence="4" id="KW-1185">Reference proteome</keyword>
<evidence type="ECO:0000313" key="4">
    <source>
        <dbReference type="Proteomes" id="UP001107961"/>
    </source>
</evidence>
<feature type="chain" id="PRO_5040370495" evidence="2">
    <location>
        <begin position="25"/>
        <end position="119"/>
    </location>
</feature>
<name>A0A9Q3W3J6_9GAMM</name>
<dbReference type="Gene3D" id="3.10.450.160">
    <property type="entry name" value="inner membrane protein cigr"/>
    <property type="match status" value="1"/>
</dbReference>
<proteinExistence type="predicted"/>
<feature type="signal peptide" evidence="2">
    <location>
        <begin position="1"/>
        <end position="24"/>
    </location>
</feature>
<dbReference type="Proteomes" id="UP001107961">
    <property type="component" value="Unassembled WGS sequence"/>
</dbReference>
<evidence type="ECO:0000256" key="1">
    <source>
        <dbReference type="SAM" id="MobiDB-lite"/>
    </source>
</evidence>
<comment type="caution">
    <text evidence="3">The sequence shown here is derived from an EMBL/GenBank/DDBJ whole genome shotgun (WGS) entry which is preliminary data.</text>
</comment>
<dbReference type="RefSeq" id="WP_026949092.1">
    <property type="nucleotide sequence ID" value="NZ_CBDDTQ010000005.1"/>
</dbReference>
<dbReference type="KEGG" id="axe:P40_13515"/>
<evidence type="ECO:0000313" key="3">
    <source>
        <dbReference type="EMBL" id="MCE7507906.1"/>
    </source>
</evidence>
<accession>A0A9Q3W3J6</accession>
<keyword evidence="2" id="KW-0732">Signal</keyword>
<sequence length="119" mass="12837">MKSRKTLALALVGSLLLSSSLAWSQPGKGPDQRAPAGHHGPAKQAHQGPSHGGEHRPRHADWKGKPLPKRYSEPRYVVKEYGRYGLPAPKPGHHWVKVDNDFLLTAIATGVIVSIIAGS</sequence>
<organism evidence="3 4">
    <name type="scientific">Alloalcanivorax xenomutans</name>
    <dbReference type="NCBI Taxonomy" id="1094342"/>
    <lineage>
        <taxon>Bacteria</taxon>
        <taxon>Pseudomonadati</taxon>
        <taxon>Pseudomonadota</taxon>
        <taxon>Gammaproteobacteria</taxon>
        <taxon>Oceanospirillales</taxon>
        <taxon>Alcanivoracaceae</taxon>
        <taxon>Alloalcanivorax</taxon>
    </lineage>
</organism>
<feature type="region of interest" description="Disordered" evidence="1">
    <location>
        <begin position="23"/>
        <end position="69"/>
    </location>
</feature>
<dbReference type="EMBL" id="JAJVKT010000004">
    <property type="protein sequence ID" value="MCE7507906.1"/>
    <property type="molecule type" value="Genomic_DNA"/>
</dbReference>
<dbReference type="InterPro" id="IPR024572">
    <property type="entry name" value="RcnB"/>
</dbReference>
<protein>
    <submittedName>
        <fullName evidence="3">RcnB family protein</fullName>
    </submittedName>
</protein>
<feature type="compositionally biased region" description="Basic and acidic residues" evidence="1">
    <location>
        <begin position="52"/>
        <end position="69"/>
    </location>
</feature>
<reference evidence="3" key="1">
    <citation type="submission" date="2022-01" db="EMBL/GenBank/DDBJ databases">
        <authorList>
            <person name="Karlyshev A.V."/>
            <person name="Jaspars M."/>
        </authorList>
    </citation>
    <scope>NUCLEOTIDE SEQUENCE</scope>
    <source>
        <strain evidence="3">AGSA3-2</strain>
    </source>
</reference>
<dbReference type="Pfam" id="PF11776">
    <property type="entry name" value="RcnB"/>
    <property type="match status" value="1"/>
</dbReference>
<evidence type="ECO:0000256" key="2">
    <source>
        <dbReference type="SAM" id="SignalP"/>
    </source>
</evidence>
<gene>
    <name evidence="3" type="ORF">LZG35_04610</name>
</gene>
<dbReference type="AlphaFoldDB" id="A0A9Q3W3J6"/>